<dbReference type="EMBL" id="JBHTEY010000004">
    <property type="protein sequence ID" value="MFC7616184.1"/>
    <property type="molecule type" value="Genomic_DNA"/>
</dbReference>
<proteinExistence type="predicted"/>
<name>A0ABW2TSR7_9PSEU</name>
<gene>
    <name evidence="1" type="ORF">ACFQV2_24645</name>
</gene>
<evidence type="ECO:0000313" key="1">
    <source>
        <dbReference type="EMBL" id="MFC7616184.1"/>
    </source>
</evidence>
<evidence type="ECO:0000313" key="2">
    <source>
        <dbReference type="Proteomes" id="UP001596512"/>
    </source>
</evidence>
<organism evidence="1 2">
    <name type="scientific">Actinokineospora soli</name>
    <dbReference type="NCBI Taxonomy" id="1048753"/>
    <lineage>
        <taxon>Bacteria</taxon>
        <taxon>Bacillati</taxon>
        <taxon>Actinomycetota</taxon>
        <taxon>Actinomycetes</taxon>
        <taxon>Pseudonocardiales</taxon>
        <taxon>Pseudonocardiaceae</taxon>
        <taxon>Actinokineospora</taxon>
    </lineage>
</organism>
<comment type="caution">
    <text evidence="1">The sequence shown here is derived from an EMBL/GenBank/DDBJ whole genome shotgun (WGS) entry which is preliminary data.</text>
</comment>
<reference evidence="2" key="1">
    <citation type="journal article" date="2019" name="Int. J. Syst. Evol. Microbiol.">
        <title>The Global Catalogue of Microorganisms (GCM) 10K type strain sequencing project: providing services to taxonomists for standard genome sequencing and annotation.</title>
        <authorList>
            <consortium name="The Broad Institute Genomics Platform"/>
            <consortium name="The Broad Institute Genome Sequencing Center for Infectious Disease"/>
            <person name="Wu L."/>
            <person name="Ma J."/>
        </authorList>
    </citation>
    <scope>NUCLEOTIDE SEQUENCE [LARGE SCALE GENOMIC DNA]</scope>
    <source>
        <strain evidence="2">JCM 17695</strain>
    </source>
</reference>
<dbReference type="Proteomes" id="UP001596512">
    <property type="component" value="Unassembled WGS sequence"/>
</dbReference>
<accession>A0ABW2TSR7</accession>
<sequence length="68" mass="7303">MKDGVVVCFARLPNLARTETRVNRWTAALLGLCDGTRTIAEIGASLPAPEREVNAVLGRLRRVGLVSA</sequence>
<keyword evidence="2" id="KW-1185">Reference proteome</keyword>
<protein>
    <submittedName>
        <fullName evidence="1">Uncharacterized protein</fullName>
    </submittedName>
</protein>